<dbReference type="InterPro" id="IPR013325">
    <property type="entry name" value="RNA_pol_sigma_r2"/>
</dbReference>
<accession>A0A7Y0LBT7</accession>
<organism evidence="7 8">
    <name type="scientific">Thalassotalea algicola</name>
    <dbReference type="NCBI Taxonomy" id="2716224"/>
    <lineage>
        <taxon>Bacteria</taxon>
        <taxon>Pseudomonadati</taxon>
        <taxon>Pseudomonadota</taxon>
        <taxon>Gammaproteobacteria</taxon>
        <taxon>Alteromonadales</taxon>
        <taxon>Colwelliaceae</taxon>
        <taxon>Thalassotalea</taxon>
    </lineage>
</organism>
<evidence type="ECO:0000256" key="3">
    <source>
        <dbReference type="ARBA" id="ARBA00023082"/>
    </source>
</evidence>
<dbReference type="Pfam" id="PF08281">
    <property type="entry name" value="Sigma70_r4_2"/>
    <property type="match status" value="1"/>
</dbReference>
<protein>
    <submittedName>
        <fullName evidence="7">RNA polymerase sigma factor</fullName>
    </submittedName>
</protein>
<dbReference type="Pfam" id="PF04542">
    <property type="entry name" value="Sigma70_r2"/>
    <property type="match status" value="1"/>
</dbReference>
<gene>
    <name evidence="7" type="ORF">HII17_08910</name>
</gene>
<keyword evidence="4" id="KW-0804">Transcription</keyword>
<comment type="caution">
    <text evidence="7">The sequence shown here is derived from an EMBL/GenBank/DDBJ whole genome shotgun (WGS) entry which is preliminary data.</text>
</comment>
<dbReference type="InterPro" id="IPR014284">
    <property type="entry name" value="RNA_pol_sigma-70_dom"/>
</dbReference>
<name>A0A7Y0LBT7_9GAMM</name>
<dbReference type="InterPro" id="IPR036388">
    <property type="entry name" value="WH-like_DNA-bd_sf"/>
</dbReference>
<dbReference type="CDD" id="cd06171">
    <property type="entry name" value="Sigma70_r4"/>
    <property type="match status" value="1"/>
</dbReference>
<dbReference type="InterPro" id="IPR007627">
    <property type="entry name" value="RNA_pol_sigma70_r2"/>
</dbReference>
<keyword evidence="2" id="KW-0805">Transcription regulation</keyword>
<dbReference type="GO" id="GO:0006352">
    <property type="term" value="P:DNA-templated transcription initiation"/>
    <property type="evidence" value="ECO:0007669"/>
    <property type="project" value="InterPro"/>
</dbReference>
<evidence type="ECO:0000256" key="2">
    <source>
        <dbReference type="ARBA" id="ARBA00023015"/>
    </source>
</evidence>
<dbReference type="GO" id="GO:0003677">
    <property type="term" value="F:DNA binding"/>
    <property type="evidence" value="ECO:0007669"/>
    <property type="project" value="InterPro"/>
</dbReference>
<evidence type="ECO:0000313" key="7">
    <source>
        <dbReference type="EMBL" id="NMP31680.1"/>
    </source>
</evidence>
<dbReference type="RefSeq" id="WP_169075028.1">
    <property type="nucleotide sequence ID" value="NZ_JABBXH010000003.1"/>
</dbReference>
<dbReference type="Gene3D" id="1.10.10.10">
    <property type="entry name" value="Winged helix-like DNA-binding domain superfamily/Winged helix DNA-binding domain"/>
    <property type="match status" value="1"/>
</dbReference>
<dbReference type="InterPro" id="IPR013249">
    <property type="entry name" value="RNA_pol_sigma70_r4_t2"/>
</dbReference>
<dbReference type="EMBL" id="JABBXH010000003">
    <property type="protein sequence ID" value="NMP31680.1"/>
    <property type="molecule type" value="Genomic_DNA"/>
</dbReference>
<keyword evidence="3" id="KW-0731">Sigma factor</keyword>
<dbReference type="PANTHER" id="PTHR43133">
    <property type="entry name" value="RNA POLYMERASE ECF-TYPE SIGMA FACTO"/>
    <property type="match status" value="1"/>
</dbReference>
<evidence type="ECO:0000256" key="4">
    <source>
        <dbReference type="ARBA" id="ARBA00023163"/>
    </source>
</evidence>
<evidence type="ECO:0000259" key="5">
    <source>
        <dbReference type="Pfam" id="PF04542"/>
    </source>
</evidence>
<dbReference type="PANTHER" id="PTHR43133:SF51">
    <property type="entry name" value="RNA POLYMERASE SIGMA FACTOR"/>
    <property type="match status" value="1"/>
</dbReference>
<keyword evidence="8" id="KW-1185">Reference proteome</keyword>
<sequence length="187" mass="21420">MQPLANESAIIAQVIVNQDGQAFEQLVKYYQQSVRQYCRRLSVNDFSLADDLAQETFWQAFRKIAKFEGRGKFQSWLFSIAYFQFLQHLRAKKNYDELDESLSEEAHVDAVLIRKDLEVAMTKLKTNERACLTLQYSFGYSQEEVSQILHLPLGTVKSHCRRGKERLSIMLAVATDTSNTKAIDGAA</sequence>
<dbReference type="SUPFAM" id="SSF88659">
    <property type="entry name" value="Sigma3 and sigma4 domains of RNA polymerase sigma factors"/>
    <property type="match status" value="1"/>
</dbReference>
<evidence type="ECO:0000313" key="8">
    <source>
        <dbReference type="Proteomes" id="UP000568664"/>
    </source>
</evidence>
<dbReference type="Proteomes" id="UP000568664">
    <property type="component" value="Unassembled WGS sequence"/>
</dbReference>
<dbReference type="InterPro" id="IPR013324">
    <property type="entry name" value="RNA_pol_sigma_r3/r4-like"/>
</dbReference>
<comment type="similarity">
    <text evidence="1">Belongs to the sigma-70 factor family. ECF subfamily.</text>
</comment>
<dbReference type="SUPFAM" id="SSF88946">
    <property type="entry name" value="Sigma2 domain of RNA polymerase sigma factors"/>
    <property type="match status" value="1"/>
</dbReference>
<dbReference type="Gene3D" id="1.10.1740.10">
    <property type="match status" value="1"/>
</dbReference>
<dbReference type="InterPro" id="IPR039425">
    <property type="entry name" value="RNA_pol_sigma-70-like"/>
</dbReference>
<dbReference type="AlphaFoldDB" id="A0A7Y0LBT7"/>
<feature type="domain" description="RNA polymerase sigma factor 70 region 4 type 2" evidence="6">
    <location>
        <begin position="116"/>
        <end position="167"/>
    </location>
</feature>
<feature type="domain" description="RNA polymerase sigma-70 region 2" evidence="5">
    <location>
        <begin position="26"/>
        <end position="93"/>
    </location>
</feature>
<evidence type="ECO:0000256" key="1">
    <source>
        <dbReference type="ARBA" id="ARBA00010641"/>
    </source>
</evidence>
<evidence type="ECO:0000259" key="6">
    <source>
        <dbReference type="Pfam" id="PF08281"/>
    </source>
</evidence>
<dbReference type="GO" id="GO:0016987">
    <property type="term" value="F:sigma factor activity"/>
    <property type="evidence" value="ECO:0007669"/>
    <property type="project" value="UniProtKB-KW"/>
</dbReference>
<proteinExistence type="inferred from homology"/>
<reference evidence="7 8" key="1">
    <citation type="submission" date="2020-04" db="EMBL/GenBank/DDBJ databases">
        <title>Thalassotalea sp. M1531, isolated from the surface of marine red alga.</title>
        <authorList>
            <person name="Pang L."/>
            <person name="Lu D.-C."/>
        </authorList>
    </citation>
    <scope>NUCLEOTIDE SEQUENCE [LARGE SCALE GENOMIC DNA]</scope>
    <source>
        <strain evidence="7 8">M1531</strain>
    </source>
</reference>
<dbReference type="NCBIfam" id="TIGR02937">
    <property type="entry name" value="sigma70-ECF"/>
    <property type="match status" value="1"/>
</dbReference>